<reference evidence="2" key="1">
    <citation type="submission" date="2010-06" db="EMBL/GenBank/DDBJ databases">
        <authorList>
            <person name="Jiang H."/>
            <person name="Abraham K."/>
            <person name="Ali S."/>
            <person name="Alsbrooks S.L."/>
            <person name="Anim B.N."/>
            <person name="Anosike U.S."/>
            <person name="Attaway T."/>
            <person name="Bandaranaike D.P."/>
            <person name="Battles P.K."/>
            <person name="Bell S.N."/>
            <person name="Bell A.V."/>
            <person name="Beltran B."/>
            <person name="Bickham C."/>
            <person name="Bustamante Y."/>
            <person name="Caleb T."/>
            <person name="Canada A."/>
            <person name="Cardenas V."/>
            <person name="Carter K."/>
            <person name="Chacko J."/>
            <person name="Chandrabose M.N."/>
            <person name="Chavez D."/>
            <person name="Chavez A."/>
            <person name="Chen L."/>
            <person name="Chu H.-S."/>
            <person name="Claassen K.J."/>
            <person name="Cockrell R."/>
            <person name="Collins M."/>
            <person name="Cooper J.A."/>
            <person name="Cree A."/>
            <person name="Curry S.M."/>
            <person name="Da Y."/>
            <person name="Dao M.D."/>
            <person name="Das B."/>
            <person name="Davila M.-L."/>
            <person name="Davy-Carroll L."/>
            <person name="Denson S."/>
            <person name="Dinh H."/>
            <person name="Ebong V.E."/>
            <person name="Edwards J.R."/>
            <person name="Egan A."/>
            <person name="El-Daye J."/>
            <person name="Escobedo L."/>
            <person name="Fernandez S."/>
            <person name="Fernando P.R."/>
            <person name="Flagg N."/>
            <person name="Forbes L.D."/>
            <person name="Fowler R.G."/>
            <person name="Fu Q."/>
            <person name="Gabisi R.A."/>
            <person name="Ganer J."/>
            <person name="Garbino Pronczuk A."/>
            <person name="Garcia R.M."/>
            <person name="Garner T."/>
            <person name="Garrett T.E."/>
            <person name="Gonzalez D.A."/>
            <person name="Hamid H."/>
            <person name="Hawkins E.S."/>
            <person name="Hirani K."/>
            <person name="Hogues M.E."/>
            <person name="Hollins B."/>
            <person name="Hsiao C.-H."/>
            <person name="Jabil R."/>
            <person name="James M.L."/>
            <person name="Jhangiani S.N."/>
            <person name="Johnson B."/>
            <person name="Johnson Q."/>
            <person name="Joshi V."/>
            <person name="Kalu J.B."/>
            <person name="Kam C."/>
            <person name="Kashfia A."/>
            <person name="Keebler J."/>
            <person name="Kisamo H."/>
            <person name="Kovar C.L."/>
            <person name="Lago L.A."/>
            <person name="Lai C.-Y."/>
            <person name="Laidlaw J."/>
            <person name="Lara F."/>
            <person name="Le T.-K."/>
            <person name="Lee S.L."/>
            <person name="Legall F.H."/>
            <person name="Lemon S.J."/>
            <person name="Lewis L.R."/>
            <person name="Li B."/>
            <person name="Liu Y."/>
            <person name="Liu Y.-S."/>
            <person name="Lopez J."/>
            <person name="Lozado R.J."/>
            <person name="Lu J."/>
            <person name="Madu R.C."/>
            <person name="Maheshwari M."/>
            <person name="Maheshwari R."/>
            <person name="Malloy K."/>
            <person name="Martinez E."/>
            <person name="Mathew T."/>
            <person name="Mercado I.C."/>
            <person name="Mercado C."/>
            <person name="Meyer B."/>
            <person name="Montgomery K."/>
            <person name="Morgan M.B."/>
            <person name="Munidasa M."/>
            <person name="Nazareth L.V."/>
            <person name="Nelson J."/>
            <person name="Ng B.M."/>
            <person name="Nguyen N.B."/>
            <person name="Nguyen P.Q."/>
            <person name="Nguyen T."/>
            <person name="Obregon M."/>
            <person name="Okwuonu G.O."/>
            <person name="Onwere C.G."/>
            <person name="Orozco G."/>
            <person name="Parra A."/>
            <person name="Patel S."/>
            <person name="Patil S."/>
            <person name="Perez A."/>
            <person name="Perez Y."/>
            <person name="Pham C."/>
            <person name="Primus E.L."/>
            <person name="Pu L.-L."/>
            <person name="Puazo M."/>
            <person name="Qin X."/>
            <person name="Quiroz J.B."/>
            <person name="Reese J."/>
            <person name="Richards S."/>
            <person name="Rives C.M."/>
            <person name="Robberts R."/>
            <person name="Ruiz S.J."/>
            <person name="Ruiz M.J."/>
            <person name="Santibanez J."/>
            <person name="Schneider B.W."/>
            <person name="Sisson I."/>
            <person name="Smith M."/>
            <person name="Sodergren E."/>
            <person name="Song X.-Z."/>
            <person name="Song B.B."/>
            <person name="Summersgill H."/>
            <person name="Thelus R."/>
            <person name="Thornton R.D."/>
            <person name="Trejos Z.Y."/>
            <person name="Usmani K."/>
            <person name="Vattathil S."/>
            <person name="Villasana D."/>
            <person name="Walker D.L."/>
            <person name="Wang S."/>
            <person name="Wang K."/>
            <person name="White C.S."/>
            <person name="Williams A.C."/>
            <person name="Williamson J."/>
            <person name="Wilson K."/>
            <person name="Woghiren I.O."/>
            <person name="Woodworth J.R."/>
            <person name="Worley K.C."/>
            <person name="Wright R.A."/>
            <person name="Wu W."/>
            <person name="Young L."/>
            <person name="Zhang L."/>
            <person name="Zhang J."/>
            <person name="Zhu Y."/>
            <person name="Muzny D.M."/>
            <person name="Weinstock G."/>
            <person name="Gibbs R.A."/>
        </authorList>
    </citation>
    <scope>NUCLEOTIDE SEQUENCE [LARGE SCALE GENOMIC DNA]</scope>
    <source>
        <strain evidence="2">LSR1</strain>
    </source>
</reference>
<reference evidence="1" key="2">
    <citation type="submission" date="2022-06" db="UniProtKB">
        <authorList>
            <consortium name="EnsemblMetazoa"/>
        </authorList>
    </citation>
    <scope>IDENTIFICATION</scope>
</reference>
<dbReference type="AlphaFoldDB" id="A0A8R2JNA9"/>
<keyword evidence="2" id="KW-1185">Reference proteome</keyword>
<evidence type="ECO:0000313" key="1">
    <source>
        <dbReference type="EnsemblMetazoa" id="XP_029342892.1"/>
    </source>
</evidence>
<proteinExistence type="predicted"/>
<dbReference type="GeneID" id="115033708"/>
<protein>
    <submittedName>
        <fullName evidence="1">Uncharacterized protein</fullName>
    </submittedName>
</protein>
<sequence length="101" mass="10509">MFVCLEPRPSDKSVVNGMTDSTVGIADSGDAVDPTSAAVVPDSAMKSPIYTINGQHSFRSSHRFGSTYGSSCPVTSLSSMAINSEARIEAQGSPPAVESRI</sequence>
<organism evidence="1 2">
    <name type="scientific">Acyrthosiphon pisum</name>
    <name type="common">Pea aphid</name>
    <dbReference type="NCBI Taxonomy" id="7029"/>
    <lineage>
        <taxon>Eukaryota</taxon>
        <taxon>Metazoa</taxon>
        <taxon>Ecdysozoa</taxon>
        <taxon>Arthropoda</taxon>
        <taxon>Hexapoda</taxon>
        <taxon>Insecta</taxon>
        <taxon>Pterygota</taxon>
        <taxon>Neoptera</taxon>
        <taxon>Paraneoptera</taxon>
        <taxon>Hemiptera</taxon>
        <taxon>Sternorrhyncha</taxon>
        <taxon>Aphidomorpha</taxon>
        <taxon>Aphidoidea</taxon>
        <taxon>Aphididae</taxon>
        <taxon>Macrosiphini</taxon>
        <taxon>Acyrthosiphon</taxon>
    </lineage>
</organism>
<name>A0A8R2JNA9_ACYPI</name>
<dbReference type="EnsemblMetazoa" id="XM_029487032.1">
    <property type="protein sequence ID" value="XP_029342892.1"/>
    <property type="gene ID" value="LOC115033708"/>
</dbReference>
<evidence type="ECO:0000313" key="2">
    <source>
        <dbReference type="Proteomes" id="UP000007819"/>
    </source>
</evidence>
<dbReference type="KEGG" id="api:115033708"/>
<dbReference type="RefSeq" id="XP_029342892.1">
    <property type="nucleotide sequence ID" value="XM_029487032.1"/>
</dbReference>
<dbReference type="Proteomes" id="UP000007819">
    <property type="component" value="Chromosome A1"/>
</dbReference>
<accession>A0A8R2JNA9</accession>